<feature type="compositionally biased region" description="Low complexity" evidence="1">
    <location>
        <begin position="296"/>
        <end position="313"/>
    </location>
</feature>
<feature type="domain" description="PhoD-like phosphatase" evidence="2">
    <location>
        <begin position="1068"/>
        <end position="1230"/>
    </location>
</feature>
<feature type="compositionally biased region" description="Polar residues" evidence="1">
    <location>
        <begin position="549"/>
        <end position="559"/>
    </location>
</feature>
<feature type="compositionally biased region" description="Gly residues" evidence="1">
    <location>
        <begin position="1662"/>
        <end position="1672"/>
    </location>
</feature>
<feature type="compositionally biased region" description="Polar residues" evidence="1">
    <location>
        <begin position="335"/>
        <end position="344"/>
    </location>
</feature>
<feature type="compositionally biased region" description="Basic and acidic residues" evidence="1">
    <location>
        <begin position="532"/>
        <end position="547"/>
    </location>
</feature>
<dbReference type="GO" id="GO:0016020">
    <property type="term" value="C:membrane"/>
    <property type="evidence" value="ECO:0007669"/>
    <property type="project" value="TreeGrafter"/>
</dbReference>
<proteinExistence type="predicted"/>
<feature type="compositionally biased region" description="Basic and acidic residues" evidence="1">
    <location>
        <begin position="1259"/>
        <end position="1271"/>
    </location>
</feature>
<feature type="region of interest" description="Disordered" evidence="1">
    <location>
        <begin position="1231"/>
        <end position="1361"/>
    </location>
</feature>
<organism evidence="3 4">
    <name type="scientific">Recurvomyces mirabilis</name>
    <dbReference type="NCBI Taxonomy" id="574656"/>
    <lineage>
        <taxon>Eukaryota</taxon>
        <taxon>Fungi</taxon>
        <taxon>Dikarya</taxon>
        <taxon>Ascomycota</taxon>
        <taxon>Pezizomycotina</taxon>
        <taxon>Dothideomycetes</taxon>
        <taxon>Dothideomycetidae</taxon>
        <taxon>Mycosphaerellales</taxon>
        <taxon>Teratosphaeriaceae</taxon>
        <taxon>Recurvomyces</taxon>
    </lineage>
</organism>
<dbReference type="Gene3D" id="3.60.21.70">
    <property type="entry name" value="PhoD-like phosphatase"/>
    <property type="match status" value="1"/>
</dbReference>
<feature type="compositionally biased region" description="Polar residues" evidence="1">
    <location>
        <begin position="386"/>
        <end position="407"/>
    </location>
</feature>
<feature type="compositionally biased region" description="Polar residues" evidence="1">
    <location>
        <begin position="133"/>
        <end position="150"/>
    </location>
</feature>
<feature type="compositionally biased region" description="Basic and acidic residues" evidence="1">
    <location>
        <begin position="167"/>
        <end position="202"/>
    </location>
</feature>
<feature type="compositionally biased region" description="Basic and acidic residues" evidence="1">
    <location>
        <begin position="212"/>
        <end position="235"/>
    </location>
</feature>
<dbReference type="SUPFAM" id="SSF56300">
    <property type="entry name" value="Metallo-dependent phosphatases"/>
    <property type="match status" value="1"/>
</dbReference>
<feature type="region of interest" description="Disordered" evidence="1">
    <location>
        <begin position="1"/>
        <end position="501"/>
    </location>
</feature>
<dbReference type="InterPro" id="IPR043904">
    <property type="entry name" value="PhoD_2-like"/>
</dbReference>
<comment type="caution">
    <text evidence="3">The sequence shown here is derived from an EMBL/GenBank/DDBJ whole genome shotgun (WGS) entry which is preliminary data.</text>
</comment>
<feature type="compositionally biased region" description="Basic and acidic residues" evidence="1">
    <location>
        <begin position="1673"/>
        <end position="1686"/>
    </location>
</feature>
<evidence type="ECO:0000259" key="2">
    <source>
        <dbReference type="Pfam" id="PF19050"/>
    </source>
</evidence>
<feature type="compositionally biased region" description="Basic and acidic residues" evidence="1">
    <location>
        <begin position="488"/>
        <end position="501"/>
    </location>
</feature>
<dbReference type="PANTHER" id="PTHR46689">
    <property type="entry name" value="MEMBRANE PROTEIN, PUTATIVE-RELATED"/>
    <property type="match status" value="1"/>
</dbReference>
<reference evidence="3" key="1">
    <citation type="submission" date="2023-07" db="EMBL/GenBank/DDBJ databases">
        <title>Black Yeasts Isolated from many extreme environments.</title>
        <authorList>
            <person name="Coleine C."/>
            <person name="Stajich J.E."/>
            <person name="Selbmann L."/>
        </authorList>
    </citation>
    <scope>NUCLEOTIDE SEQUENCE</scope>
    <source>
        <strain evidence="3">CCFEE 5485</strain>
    </source>
</reference>
<feature type="region of interest" description="Disordered" evidence="1">
    <location>
        <begin position="1432"/>
        <end position="1713"/>
    </location>
</feature>
<accession>A0AAE0WQ71</accession>
<dbReference type="CDD" id="cd07389">
    <property type="entry name" value="MPP_PhoD"/>
    <property type="match status" value="1"/>
</dbReference>
<feature type="compositionally biased region" description="Polar residues" evidence="1">
    <location>
        <begin position="7"/>
        <end position="19"/>
    </location>
</feature>
<dbReference type="Proteomes" id="UP001274830">
    <property type="component" value="Unassembled WGS sequence"/>
</dbReference>
<feature type="domain" description="PhoD-like phosphatase" evidence="2">
    <location>
        <begin position="797"/>
        <end position="1060"/>
    </location>
</feature>
<dbReference type="InterPro" id="IPR018946">
    <property type="entry name" value="PhoD-like_MPP"/>
</dbReference>
<feature type="region of interest" description="Disordered" evidence="1">
    <location>
        <begin position="595"/>
        <end position="616"/>
    </location>
</feature>
<feature type="compositionally biased region" description="Basic and acidic residues" evidence="1">
    <location>
        <begin position="1597"/>
        <end position="1606"/>
    </location>
</feature>
<keyword evidence="4" id="KW-1185">Reference proteome</keyword>
<feature type="compositionally biased region" description="Polar residues" evidence="1">
    <location>
        <begin position="1534"/>
        <end position="1559"/>
    </location>
</feature>
<gene>
    <name evidence="3" type="ORF">LTR78_004377</name>
</gene>
<evidence type="ECO:0000256" key="1">
    <source>
        <dbReference type="SAM" id="MobiDB-lite"/>
    </source>
</evidence>
<dbReference type="InterPro" id="IPR029052">
    <property type="entry name" value="Metallo-depent_PP-like"/>
</dbReference>
<dbReference type="PANTHER" id="PTHR46689:SF1">
    <property type="entry name" value="PHOD-LIKE PHOSPHATASE DOMAIN-CONTAINING PROTEIN"/>
    <property type="match status" value="1"/>
</dbReference>
<feature type="compositionally biased region" description="Gly residues" evidence="1">
    <location>
        <begin position="1488"/>
        <end position="1498"/>
    </location>
</feature>
<evidence type="ECO:0000313" key="4">
    <source>
        <dbReference type="Proteomes" id="UP001274830"/>
    </source>
</evidence>
<feature type="compositionally biased region" description="Low complexity" evidence="1">
    <location>
        <begin position="20"/>
        <end position="35"/>
    </location>
</feature>
<name>A0AAE0WQ71_9PEZI</name>
<feature type="region of interest" description="Disordered" evidence="1">
    <location>
        <begin position="523"/>
        <end position="574"/>
    </location>
</feature>
<evidence type="ECO:0000313" key="3">
    <source>
        <dbReference type="EMBL" id="KAK3675736.1"/>
    </source>
</evidence>
<feature type="compositionally biased region" description="Polar residues" evidence="1">
    <location>
        <begin position="63"/>
        <end position="72"/>
    </location>
</feature>
<feature type="compositionally biased region" description="Polar residues" evidence="1">
    <location>
        <begin position="1607"/>
        <end position="1619"/>
    </location>
</feature>
<sequence>MADTRRQSGLWSENPSTGTYEQQSQPGPYQYYQPPTRKPGSEKRRSYSERAGDNGVGEAETYRPTQPNGVQRSESRKVRDLRNDRDAEMERQGYSTSNSDARAGAQPLRVDPNAVPDNLRDKPWSPDLVSPRTGGQQKTGRQASTASNASELLRRGSVPDRSPLQKLEMEFSNKTEKRAKLEEAERRLSVKDRSGRDDRRIVSDGAATTTRRPNEGVRRDEKPVRVSADVSRDGEGVNGSKKFHRASDALKREVEPEGRRSMQESARQRGAEEDVRTGNNDLGRSGSKYKHRARDAGFAGAAAAMAGAGVAEGTSAAERGKAAHERRKGGLTREGSVQESSSPSYAREPEPMTAVALGRSGSRKLQKRNQPADVEWYGRGNGNDGRVSQDQQRGGQDTGHATRQALQSDRIGGLNGTKNAGKYQEPDPLPPAQVATGKGHAVPYSVPPQTAAGRDMREQVGFGASQEHNAGNGPHQEKHHHSFGGVFHHHDAPRGYEAPSRELDEWRSAGVARVRLEDFAEGRPGAAISAGDEDKNSPWWEKEREQKGGPSSSSGSTRNAAPPQMDGPYEEEAKHFRPPLYLKCGPLLRYTGMRRENAAPPSRSGSRTTNGNTGDKEIWRGSIMIVTDDRQSDYSSVPTLRLFAQEMELHTPPPKELLESGHELPPEYEDPVAGQVKLSRTGRPLYVRHVHEIDGEVDLSREENPQGLFAATRTPALGPQNSMENGRESRHITFQDKSRVKKNRAEKEGRYREVRAHRLHVERGYTFWRFNIEIELGSRQHRVAYRINKGPAIGFWVPAKGETMHTMFHSCNGFSMSVDPHLFSGPDPLWRDVMNRHQMRPFHVMLGGGDQIYNDAVMRDTELFKEWLQMKNPEHKHSAPFTHEMQEELESFYLERYCMWFSQGLFGMANAQIPMVNLWDDHDIIDGFGSYPHHFMASPVFAGVGAVAFKFYMLFQHQSLVTETQKEEPSWILGHSPGPYISQLSRSVYVRLGKRVGFLGLDCRTERMRDEILSQETYDVVFDRLRHELRTGGEEVRHLIVLLSVPIAYPRLNFLENILTSRVMDPIKALGRAGMLGGFVNKFDGGVEILDDLDDHWTAKHHKAERNWFISELQELSREFEVRITILGGDVHLGAVGQFYSGRKATGGLRKDRDWRYMPNIISSAIVNTPPPNMMADVLNKRNRVHKLDKEGLTEESMIPLFEKDVDGSKRNNRCLLPRRNYCTIREYVPGSTPPHSPRLGPHNVSMDGQSAEGMMSPREGRFGGDGEGRRFPPGSMKRTMSLTRGPAALVRRLSGSGKKDQRPGSAGYGQQEVEPRGPMQMQRANSLGGEAQGSYFPPHPADDEAEGGRPINRFLRRPTNLSIKEARTAAAKGGAEDDDNDDIGKIDLEGGLDISLCMEVDQKHPTGETIGYRLLVPALWCEDQPVHHADGQGVGHAGDGIEDEKFNEKPKRGGGLLRRLTGRGKRGHEVGEDGMSRSPSPTPPPSRGGGGMMGGQGFQQQSNAMGHGMHSDGYETQPAPPRSREADAYQKGYTLSSPPIGSTQPQRFNAVSSNNNPYPQYAQGGGNTNPGTRPKYQGQLPHQQQQVRGGAVPRHAANEPWRDGQQDYNEYSEGSLTPSDEYINPNEKFGAAGGRHGPAMQGRRPSKAERFFGIGAESGPWGRGGGGGGGRVQKDEGGYGDHGEFDDGEGYEDDGFEGEPQKRKASWKIWQK</sequence>
<feature type="compositionally biased region" description="Polar residues" evidence="1">
    <location>
        <begin position="603"/>
        <end position="613"/>
    </location>
</feature>
<feature type="compositionally biased region" description="Basic and acidic residues" evidence="1">
    <location>
        <begin position="73"/>
        <end position="91"/>
    </location>
</feature>
<feature type="compositionally biased region" description="Acidic residues" evidence="1">
    <location>
        <begin position="1687"/>
        <end position="1698"/>
    </location>
</feature>
<feature type="compositionally biased region" description="Basic and acidic residues" evidence="1">
    <location>
        <begin position="245"/>
        <end position="276"/>
    </location>
</feature>
<dbReference type="EMBL" id="JAUTXT010000013">
    <property type="protein sequence ID" value="KAK3675736.1"/>
    <property type="molecule type" value="Genomic_DNA"/>
</dbReference>
<dbReference type="InterPro" id="IPR038607">
    <property type="entry name" value="PhoD-like_sf"/>
</dbReference>
<protein>
    <recommendedName>
        <fullName evidence="2">PhoD-like phosphatase domain-containing protein</fullName>
    </recommendedName>
</protein>
<feature type="compositionally biased region" description="Basic and acidic residues" evidence="1">
    <location>
        <begin position="39"/>
        <end position="52"/>
    </location>
</feature>
<feature type="compositionally biased region" description="Basic residues" evidence="1">
    <location>
        <begin position="1704"/>
        <end position="1713"/>
    </location>
</feature>
<dbReference type="Pfam" id="PF19050">
    <property type="entry name" value="PhoD_2"/>
    <property type="match status" value="2"/>
</dbReference>